<evidence type="ECO:0000256" key="5">
    <source>
        <dbReference type="ARBA" id="ARBA00022679"/>
    </source>
</evidence>
<evidence type="ECO:0000313" key="8">
    <source>
        <dbReference type="EMBL" id="NYI69963.1"/>
    </source>
</evidence>
<dbReference type="AlphaFoldDB" id="A0A7Z0IJZ1"/>
<dbReference type="PANTHER" id="PTHR42790:SF19">
    <property type="entry name" value="KYNURENINE_ALPHA-AMINOADIPATE AMINOTRANSFERASE, MITOCHONDRIAL"/>
    <property type="match status" value="1"/>
</dbReference>
<organism evidence="8 9">
    <name type="scientific">Naumannella cuiyingiana</name>
    <dbReference type="NCBI Taxonomy" id="1347891"/>
    <lineage>
        <taxon>Bacteria</taxon>
        <taxon>Bacillati</taxon>
        <taxon>Actinomycetota</taxon>
        <taxon>Actinomycetes</taxon>
        <taxon>Propionibacteriales</taxon>
        <taxon>Propionibacteriaceae</taxon>
        <taxon>Naumannella</taxon>
    </lineage>
</organism>
<keyword evidence="5 8" id="KW-0808">Transferase</keyword>
<evidence type="ECO:0000256" key="2">
    <source>
        <dbReference type="ARBA" id="ARBA00007441"/>
    </source>
</evidence>
<comment type="caution">
    <text evidence="8">The sequence shown here is derived from an EMBL/GenBank/DDBJ whole genome shotgun (WGS) entry which is preliminary data.</text>
</comment>
<gene>
    <name evidence="8" type="ORF">GGQ54_000523</name>
</gene>
<evidence type="ECO:0000256" key="6">
    <source>
        <dbReference type="ARBA" id="ARBA00022898"/>
    </source>
</evidence>
<dbReference type="GO" id="GO:1901605">
    <property type="term" value="P:alpha-amino acid metabolic process"/>
    <property type="evidence" value="ECO:0007669"/>
    <property type="project" value="TreeGrafter"/>
</dbReference>
<dbReference type="InterPro" id="IPR050859">
    <property type="entry name" value="Class-I_PLP-dep_aminotransf"/>
</dbReference>
<dbReference type="FunFam" id="3.40.640.10:FF:000053">
    <property type="entry name" value="Aminotransferase, class I"/>
    <property type="match status" value="1"/>
</dbReference>
<dbReference type="SUPFAM" id="SSF53383">
    <property type="entry name" value="PLP-dependent transferases"/>
    <property type="match status" value="1"/>
</dbReference>
<dbReference type="InterPro" id="IPR015421">
    <property type="entry name" value="PyrdxlP-dep_Trfase_major"/>
</dbReference>
<dbReference type="InterPro" id="IPR004839">
    <property type="entry name" value="Aminotransferase_I/II_large"/>
</dbReference>
<comment type="cofactor">
    <cofactor evidence="1">
        <name>pyridoxal 5'-phosphate</name>
        <dbReference type="ChEBI" id="CHEBI:597326"/>
    </cofactor>
</comment>
<keyword evidence="9" id="KW-1185">Reference proteome</keyword>
<evidence type="ECO:0000256" key="3">
    <source>
        <dbReference type="ARBA" id="ARBA00011738"/>
    </source>
</evidence>
<sequence length="409" mass="44015">MHDRPATGQAAMSTRPVRLSRIAEQMTASTIREILKVTQRPDIISFAGGLPAPELFPLEEVRAATGAVLDRYGPAALQYSTTEGHPPLRAWLGDRAGVPAQNVQIVSGSQQGLDLLGRVLLDPGDLVAVENPTYLGALQALRPYGARFVAVPTDDDGISPDGLDALLAEQPVRLLYAIPTFQNPTGRTLSRERREALLDVAERHDLLIIEDGPYSDLRFRGQAQPSLFELALARAGGDIESVRVISLGTFSKTLVPGLRDAWVLAPGAVIDKLVQAKQGADLHSPTLNQMIIAELVEEVLPRQIARVREAYGQRCAAMLAALAERSPAGVHWTRPEGGMFLWLTLPEGLDAEKLLISAVEAGVAFVPGASFFAAPGEGANTMRLSYVTVPEDRIRAGVGVLADLIDQRR</sequence>
<evidence type="ECO:0000256" key="4">
    <source>
        <dbReference type="ARBA" id="ARBA00022576"/>
    </source>
</evidence>
<dbReference type="CDD" id="cd00609">
    <property type="entry name" value="AAT_like"/>
    <property type="match status" value="1"/>
</dbReference>
<protein>
    <submittedName>
        <fullName evidence="8">2-aminoadipate transaminase</fullName>
        <ecNumber evidence="8">2.6.1.-</ecNumber>
    </submittedName>
</protein>
<dbReference type="Pfam" id="PF00155">
    <property type="entry name" value="Aminotran_1_2"/>
    <property type="match status" value="1"/>
</dbReference>
<dbReference type="Gene3D" id="3.40.640.10">
    <property type="entry name" value="Type I PLP-dependent aspartate aminotransferase-like (Major domain)"/>
    <property type="match status" value="1"/>
</dbReference>
<proteinExistence type="inferred from homology"/>
<dbReference type="EMBL" id="JACBZS010000001">
    <property type="protein sequence ID" value="NYI69963.1"/>
    <property type="molecule type" value="Genomic_DNA"/>
</dbReference>
<evidence type="ECO:0000259" key="7">
    <source>
        <dbReference type="Pfam" id="PF00155"/>
    </source>
</evidence>
<evidence type="ECO:0000313" key="9">
    <source>
        <dbReference type="Proteomes" id="UP000527616"/>
    </source>
</evidence>
<dbReference type="GO" id="GO:0030170">
    <property type="term" value="F:pyridoxal phosphate binding"/>
    <property type="evidence" value="ECO:0007669"/>
    <property type="project" value="InterPro"/>
</dbReference>
<accession>A0A7Z0IJZ1</accession>
<feature type="domain" description="Aminotransferase class I/classII large" evidence="7">
    <location>
        <begin position="71"/>
        <end position="395"/>
    </location>
</feature>
<keyword evidence="6" id="KW-0663">Pyridoxal phosphate</keyword>
<name>A0A7Z0IJZ1_9ACTN</name>
<dbReference type="Proteomes" id="UP000527616">
    <property type="component" value="Unassembled WGS sequence"/>
</dbReference>
<reference evidence="8 9" key="1">
    <citation type="submission" date="2020-07" db="EMBL/GenBank/DDBJ databases">
        <title>Sequencing the genomes of 1000 actinobacteria strains.</title>
        <authorList>
            <person name="Klenk H.-P."/>
        </authorList>
    </citation>
    <scope>NUCLEOTIDE SEQUENCE [LARGE SCALE GENOMIC DNA]</scope>
    <source>
        <strain evidence="8 9">DSM 103164</strain>
    </source>
</reference>
<dbReference type="GO" id="GO:0008483">
    <property type="term" value="F:transaminase activity"/>
    <property type="evidence" value="ECO:0007669"/>
    <property type="project" value="UniProtKB-KW"/>
</dbReference>
<dbReference type="EC" id="2.6.1.-" evidence="8"/>
<dbReference type="InterPro" id="IPR015422">
    <property type="entry name" value="PyrdxlP-dep_Trfase_small"/>
</dbReference>
<evidence type="ECO:0000256" key="1">
    <source>
        <dbReference type="ARBA" id="ARBA00001933"/>
    </source>
</evidence>
<comment type="subunit">
    <text evidence="3">Homodimer.</text>
</comment>
<dbReference type="Gene3D" id="3.90.1150.10">
    <property type="entry name" value="Aspartate Aminotransferase, domain 1"/>
    <property type="match status" value="1"/>
</dbReference>
<comment type="similarity">
    <text evidence="2">Belongs to the class-I pyridoxal-phosphate-dependent aminotransferase family.</text>
</comment>
<keyword evidence="4 8" id="KW-0032">Aminotransferase</keyword>
<dbReference type="RefSeq" id="WP_218843642.1">
    <property type="nucleotide sequence ID" value="NZ_JACBZS010000001.1"/>
</dbReference>
<dbReference type="InterPro" id="IPR015424">
    <property type="entry name" value="PyrdxlP-dep_Trfase"/>
</dbReference>
<dbReference type="PANTHER" id="PTHR42790">
    <property type="entry name" value="AMINOTRANSFERASE"/>
    <property type="match status" value="1"/>
</dbReference>